<name>A0A267HRA3_9ENTE</name>
<dbReference type="RefSeq" id="WP_010746383.1">
    <property type="nucleotide sequence ID" value="NZ_LHUG01000012.1"/>
</dbReference>
<gene>
    <name evidence="1" type="ORF">AKL21_10965</name>
</gene>
<sequence>MKALLYNYYLDYKSSNKTSLIILCLLHELRVVLNQQLFDFFSIETISSKRAVEDALRFLRDNELIESSRIGKNSFHYLTKKGHNYIGGYYTLPKVPEYNLQHHLQINDYLIKMLQLCHRHPHLKAVVSERRKVYEVKDQKKNKKGVKYFVPDFIFVFTGEDGREVEWQFEIELTLKTRNRYREGVFPKYIKSLTNYEDARLIYVTPSPIIKEELELFREYFIYQQGENLEGVFDRLHIFSAEEFEYEMKRLLEEDKFINWSEEK</sequence>
<evidence type="ECO:0000313" key="1">
    <source>
        <dbReference type="EMBL" id="PAB00070.1"/>
    </source>
</evidence>
<reference evidence="1 2" key="1">
    <citation type="submission" date="2015-08" db="EMBL/GenBank/DDBJ databases">
        <title>Enterococcus genome sequence.</title>
        <authorList>
            <person name="Acedo J.Z."/>
            <person name="Vederas J.C."/>
        </authorList>
    </citation>
    <scope>NUCLEOTIDE SEQUENCE [LARGE SCALE GENOMIC DNA]</scope>
    <source>
        <strain evidence="1 2">49</strain>
    </source>
</reference>
<organism evidence="1 2">
    <name type="scientific">Enterococcus canintestini</name>
    <dbReference type="NCBI Taxonomy" id="317010"/>
    <lineage>
        <taxon>Bacteria</taxon>
        <taxon>Bacillati</taxon>
        <taxon>Bacillota</taxon>
        <taxon>Bacilli</taxon>
        <taxon>Lactobacillales</taxon>
        <taxon>Enterococcaceae</taxon>
        <taxon>Enterococcus</taxon>
    </lineage>
</organism>
<evidence type="ECO:0000313" key="2">
    <source>
        <dbReference type="Proteomes" id="UP000216797"/>
    </source>
</evidence>
<comment type="caution">
    <text evidence="1">The sequence shown here is derived from an EMBL/GenBank/DDBJ whole genome shotgun (WGS) entry which is preliminary data.</text>
</comment>
<accession>A0A267HRA3</accession>
<dbReference type="AlphaFoldDB" id="A0A267HRA3"/>
<proteinExistence type="predicted"/>
<dbReference type="EMBL" id="LHUG01000012">
    <property type="protein sequence ID" value="PAB00070.1"/>
    <property type="molecule type" value="Genomic_DNA"/>
</dbReference>
<protein>
    <submittedName>
        <fullName evidence="1">ArsR family transcriptional regulator</fullName>
    </submittedName>
</protein>
<dbReference type="Proteomes" id="UP000216797">
    <property type="component" value="Unassembled WGS sequence"/>
</dbReference>
<keyword evidence="2" id="KW-1185">Reference proteome</keyword>